<evidence type="ECO:0000313" key="1">
    <source>
        <dbReference type="EMBL" id="MCT7968417.1"/>
    </source>
</evidence>
<comment type="caution">
    <text evidence="1">The sequence shown here is derived from an EMBL/GenBank/DDBJ whole genome shotgun (WGS) entry which is preliminary data.</text>
</comment>
<evidence type="ECO:0000313" key="2">
    <source>
        <dbReference type="Proteomes" id="UP001525890"/>
    </source>
</evidence>
<organism evidence="1 2">
    <name type="scientific">Laspinema palackyanum D2a</name>
    <dbReference type="NCBI Taxonomy" id="2953684"/>
    <lineage>
        <taxon>Bacteria</taxon>
        <taxon>Bacillati</taxon>
        <taxon>Cyanobacteriota</taxon>
        <taxon>Cyanophyceae</taxon>
        <taxon>Oscillatoriophycideae</taxon>
        <taxon>Oscillatoriales</taxon>
        <taxon>Laspinemataceae</taxon>
        <taxon>Laspinema</taxon>
        <taxon>Laspinema palackyanum</taxon>
    </lineage>
</organism>
<protein>
    <recommendedName>
        <fullName evidence="3">RAMP superfamily protein</fullName>
    </recommendedName>
</protein>
<name>A0ABT2MV88_9CYAN</name>
<accession>A0ABT2MV88</accession>
<sequence>MNPEEIPLMFQAQINGRCQLQRNESKQRHQAYDWKDEWTKPYPKPDIKPIAPSQSVKVNPFARPSKETPVSLTLEQKRLGQPPQFGKRVQTHEYSIRWRLVCNSGQDETIIRPTIGAKGYPYYPGSSMKGAFKQACNPEQSLAYCGGPIIQDGEKRTQPGLLRFHGGYPIDTSWTQRLVDPVHGQEAKQVIQDQTTNANVQISLYRVTLRFGISSDRLPANDPKWKEIWQIWEKALSQGLGSRVSAGYGYFNVSQPQGLLQVALTGTGVASTLLAKEQLTDEASPSEFRPNMFKAALRGHTLRLLGGLSDPLTAQYLTKILWGGFGDRLPNPNNSRPLATRNVQYGSIQGVLGVHFEGDREDILSCHEYKPQKKAGNRQEPQVQYTPIYDLKQGTLRILLTHPADNAKELTDLATQLVQFTLLLGGFGKSWRRIDHRKFYPNYTQHKPTMGCHWEFAPGSEQFYLPITDLAQVSEFINCLRESFRNWATSQQVPLGNSPAKSWREAWYPYQTGQAGVQVWGRISSNSSSQAIHWFHQAYQGNDSIAKKDNMDNPYLTGKLNQTGRIWHRMYPHYQIDADNHWHSTGGYVEFLTIFPGAVQMNSYASKFLKFLAEDSDFTRIW</sequence>
<keyword evidence="2" id="KW-1185">Reference proteome</keyword>
<reference evidence="1 2" key="1">
    <citation type="journal article" date="2022" name="Front. Microbiol.">
        <title>High genomic differentiation and limited gene flow indicate recent cryptic speciation within the genus Laspinema (cyanobacteria).</title>
        <authorList>
            <person name="Stanojkovic A."/>
            <person name="Skoupy S."/>
            <person name="Skaloud P."/>
            <person name="Dvorak P."/>
        </authorList>
    </citation>
    <scope>NUCLEOTIDE SEQUENCE [LARGE SCALE GENOMIC DNA]</scope>
    <source>
        <strain evidence="1 2">D2a</strain>
    </source>
</reference>
<proteinExistence type="predicted"/>
<gene>
    <name evidence="1" type="ORF">NG799_19085</name>
</gene>
<dbReference type="EMBL" id="JAMXFF010000031">
    <property type="protein sequence ID" value="MCT7968417.1"/>
    <property type="molecule type" value="Genomic_DNA"/>
</dbReference>
<evidence type="ECO:0008006" key="3">
    <source>
        <dbReference type="Google" id="ProtNLM"/>
    </source>
</evidence>
<dbReference type="Proteomes" id="UP001525890">
    <property type="component" value="Unassembled WGS sequence"/>
</dbReference>
<dbReference type="RefSeq" id="WP_368007935.1">
    <property type="nucleotide sequence ID" value="NZ_JAMXFF010000031.1"/>
</dbReference>